<proteinExistence type="predicted"/>
<feature type="domain" description="Tetrapyrrole methylase" evidence="6">
    <location>
        <begin position="3"/>
        <end position="274"/>
    </location>
</feature>
<dbReference type="InterPro" id="IPR014777">
    <property type="entry name" value="4pyrrole_Mease_sub1"/>
</dbReference>
<evidence type="ECO:0000256" key="5">
    <source>
        <dbReference type="ARBA" id="ARBA00022691"/>
    </source>
</evidence>
<dbReference type="InterPro" id="IPR035996">
    <property type="entry name" value="4pyrrol_Methylase_sf"/>
</dbReference>
<keyword evidence="4" id="KW-0808">Transferase</keyword>
<keyword evidence="2" id="KW-0169">Cobalamin biosynthesis</keyword>
<comment type="caution">
    <text evidence="7">The sequence shown here is derived from an EMBL/GenBank/DDBJ whole genome shotgun (WGS) entry which is preliminary data.</text>
</comment>
<dbReference type="GO" id="GO:0043819">
    <property type="term" value="F:precorrin-6A synthase (deacetylating) activity"/>
    <property type="evidence" value="ECO:0007669"/>
    <property type="project" value="InterPro"/>
</dbReference>
<name>A0A8J3V823_9ACTN</name>
<organism evidence="7 8">
    <name type="scientific">Planotetraspora thailandica</name>
    <dbReference type="NCBI Taxonomy" id="487172"/>
    <lineage>
        <taxon>Bacteria</taxon>
        <taxon>Bacillati</taxon>
        <taxon>Actinomycetota</taxon>
        <taxon>Actinomycetes</taxon>
        <taxon>Streptosporangiales</taxon>
        <taxon>Streptosporangiaceae</taxon>
        <taxon>Planotetraspora</taxon>
    </lineage>
</organism>
<evidence type="ECO:0000256" key="4">
    <source>
        <dbReference type="ARBA" id="ARBA00022679"/>
    </source>
</evidence>
<dbReference type="InterPro" id="IPR012797">
    <property type="entry name" value="CobF"/>
</dbReference>
<evidence type="ECO:0000256" key="3">
    <source>
        <dbReference type="ARBA" id="ARBA00022603"/>
    </source>
</evidence>
<dbReference type="Pfam" id="PF00590">
    <property type="entry name" value="TP_methylase"/>
    <property type="match status" value="1"/>
</dbReference>
<sequence>MLVIGIGAGDPGHLTVQAIDALAKADVFFLLDKGREADDLAGLRREIIASHAREPYRVVEVPDPERDRGPAADTTANTAANATANTTANTTACTNAHTAASTESTAADITARTTTDTNDNADMSTYTAAVDDWRSRRADVVERLIARELGDDETGAFLVWGDPALYDGTIAVIEEVLARGRVRFDHTIIPGVSSVSALAARHRIGLTRVGRPLLITTGRRLAEALENGTDDVVVMLDSGCAFADIAQAAEFDIYWGAYLGTPDEILIAGRAGDVAERICSERAAARARKGWIMDTYLLRRVTSPDARPGGGAACP</sequence>
<evidence type="ECO:0000313" key="8">
    <source>
        <dbReference type="Proteomes" id="UP000605992"/>
    </source>
</evidence>
<dbReference type="GO" id="GO:0032259">
    <property type="term" value="P:methylation"/>
    <property type="evidence" value="ECO:0007669"/>
    <property type="project" value="UniProtKB-KW"/>
</dbReference>
<gene>
    <name evidence="7" type="ORF">Pth03_55510</name>
</gene>
<keyword evidence="3" id="KW-0489">Methyltransferase</keyword>
<dbReference type="PANTHER" id="PTHR43467">
    <property type="entry name" value="COBALT-PRECORRIN-2 C(20)-METHYLTRANSFERASE"/>
    <property type="match status" value="1"/>
</dbReference>
<dbReference type="InterPro" id="IPR014776">
    <property type="entry name" value="4pyrrole_Mease_sub2"/>
</dbReference>
<accession>A0A8J3V823</accession>
<dbReference type="AlphaFoldDB" id="A0A8J3V823"/>
<dbReference type="NCBIfam" id="TIGR02434">
    <property type="entry name" value="CobF"/>
    <property type="match status" value="1"/>
</dbReference>
<evidence type="ECO:0000313" key="7">
    <source>
        <dbReference type="EMBL" id="GII57162.1"/>
    </source>
</evidence>
<keyword evidence="5" id="KW-0949">S-adenosyl-L-methionine</keyword>
<evidence type="ECO:0000256" key="2">
    <source>
        <dbReference type="ARBA" id="ARBA00022573"/>
    </source>
</evidence>
<dbReference type="Gene3D" id="3.40.1010.10">
    <property type="entry name" value="Cobalt-precorrin-4 Transmethylase, Domain 1"/>
    <property type="match status" value="2"/>
</dbReference>
<dbReference type="EMBL" id="BOOR01000045">
    <property type="protein sequence ID" value="GII57162.1"/>
    <property type="molecule type" value="Genomic_DNA"/>
</dbReference>
<evidence type="ECO:0000259" key="6">
    <source>
        <dbReference type="Pfam" id="PF00590"/>
    </source>
</evidence>
<dbReference type="SUPFAM" id="SSF53790">
    <property type="entry name" value="Tetrapyrrole methylase"/>
    <property type="match status" value="1"/>
</dbReference>
<protein>
    <submittedName>
        <fullName evidence="7">Precorrin-6A synthase (Deacetylating)</fullName>
    </submittedName>
</protein>
<dbReference type="GO" id="GO:0009236">
    <property type="term" value="P:cobalamin biosynthetic process"/>
    <property type="evidence" value="ECO:0007669"/>
    <property type="project" value="UniProtKB-KW"/>
</dbReference>
<evidence type="ECO:0000256" key="1">
    <source>
        <dbReference type="ARBA" id="ARBA00004953"/>
    </source>
</evidence>
<comment type="pathway">
    <text evidence="1">Cofactor biosynthesis; adenosylcobalamin biosynthesis.</text>
</comment>
<reference evidence="7" key="1">
    <citation type="submission" date="2021-01" db="EMBL/GenBank/DDBJ databases">
        <title>Whole genome shotgun sequence of Planotetraspora thailandica NBRC 104271.</title>
        <authorList>
            <person name="Komaki H."/>
            <person name="Tamura T."/>
        </authorList>
    </citation>
    <scope>NUCLEOTIDE SEQUENCE</scope>
    <source>
        <strain evidence="7">NBRC 104271</strain>
    </source>
</reference>
<dbReference type="InterPro" id="IPR000878">
    <property type="entry name" value="4pyrrol_Mease"/>
</dbReference>
<dbReference type="Proteomes" id="UP000605992">
    <property type="component" value="Unassembled WGS sequence"/>
</dbReference>
<keyword evidence="8" id="KW-1185">Reference proteome</keyword>
<dbReference type="PANTHER" id="PTHR43467:SF1">
    <property type="entry name" value="PRECORRIN-6A SYNTHASE [DEACETYLATING]"/>
    <property type="match status" value="1"/>
</dbReference>
<dbReference type="Gene3D" id="3.30.950.10">
    <property type="entry name" value="Methyltransferase, Cobalt-precorrin-4 Transmethylase, Domain 2"/>
    <property type="match status" value="1"/>
</dbReference>
<dbReference type="CDD" id="cd11643">
    <property type="entry name" value="Precorrin-6A-synthase"/>
    <property type="match status" value="1"/>
</dbReference>